<dbReference type="Pfam" id="PF00106">
    <property type="entry name" value="adh_short"/>
    <property type="match status" value="1"/>
</dbReference>
<dbReference type="PRINTS" id="PR00081">
    <property type="entry name" value="GDHRDH"/>
</dbReference>
<evidence type="ECO:0000256" key="2">
    <source>
        <dbReference type="ARBA" id="ARBA00023002"/>
    </source>
</evidence>
<comment type="caution">
    <text evidence="4">The sequence shown here is derived from an EMBL/GenBank/DDBJ whole genome shotgun (WGS) entry which is preliminary data.</text>
</comment>
<dbReference type="Proteomes" id="UP000243002">
    <property type="component" value="Unassembled WGS sequence"/>
</dbReference>
<evidence type="ECO:0000256" key="1">
    <source>
        <dbReference type="ARBA" id="ARBA00006484"/>
    </source>
</evidence>
<name>A0A2P7MQH5_9CYAN</name>
<dbReference type="PANTHER" id="PTHR44196:SF1">
    <property type="entry name" value="DEHYDROGENASE_REDUCTASE SDR FAMILY MEMBER 7B"/>
    <property type="match status" value="1"/>
</dbReference>
<dbReference type="RefSeq" id="WP_106633159.1">
    <property type="nucleotide sequence ID" value="NZ_PXXO01000023.1"/>
</dbReference>
<evidence type="ECO:0000313" key="5">
    <source>
        <dbReference type="Proteomes" id="UP000243002"/>
    </source>
</evidence>
<keyword evidence="2" id="KW-0560">Oxidoreductase</keyword>
<dbReference type="InterPro" id="IPR002347">
    <property type="entry name" value="SDR_fam"/>
</dbReference>
<protein>
    <submittedName>
        <fullName evidence="4">SDR family oxidoreductase</fullName>
    </submittedName>
</protein>
<dbReference type="EMBL" id="PXXO01000023">
    <property type="protein sequence ID" value="PSJ03435.1"/>
    <property type="molecule type" value="Genomic_DNA"/>
</dbReference>
<dbReference type="OrthoDB" id="9808814at2"/>
<dbReference type="PANTHER" id="PTHR44196">
    <property type="entry name" value="DEHYDROGENASE/REDUCTASE SDR FAMILY MEMBER 7B"/>
    <property type="match status" value="1"/>
</dbReference>
<dbReference type="GO" id="GO:0016020">
    <property type="term" value="C:membrane"/>
    <property type="evidence" value="ECO:0007669"/>
    <property type="project" value="TreeGrafter"/>
</dbReference>
<proteinExistence type="inferred from homology"/>
<evidence type="ECO:0000313" key="4">
    <source>
        <dbReference type="EMBL" id="PSJ03435.1"/>
    </source>
</evidence>
<accession>A0A2P7MQH5</accession>
<evidence type="ECO:0000259" key="3">
    <source>
        <dbReference type="SMART" id="SM00822"/>
    </source>
</evidence>
<dbReference type="GO" id="GO:0016491">
    <property type="term" value="F:oxidoreductase activity"/>
    <property type="evidence" value="ECO:0007669"/>
    <property type="project" value="UniProtKB-KW"/>
</dbReference>
<reference evidence="4 5" key="1">
    <citation type="journal article" date="2018" name="Environ. Microbiol.">
        <title>Ecological and genomic features of two widespread freshwater picocyanobacteria.</title>
        <authorList>
            <person name="Cabello-Yeves P.J."/>
            <person name="Picazo A."/>
            <person name="Camacho A."/>
            <person name="Callieri C."/>
            <person name="Rosselli R."/>
            <person name="Roda-Garcia J.J."/>
            <person name="Coutinho F.H."/>
            <person name="Rodriguez-Valera F."/>
        </authorList>
    </citation>
    <scope>NUCLEOTIDE SEQUENCE [LARGE SCALE GENOMIC DNA]</scope>
    <source>
        <strain evidence="4 5">Tous</strain>
    </source>
</reference>
<organism evidence="4 5">
    <name type="scientific">Cyanobium usitatum str. Tous</name>
    <dbReference type="NCBI Taxonomy" id="2116684"/>
    <lineage>
        <taxon>Bacteria</taxon>
        <taxon>Bacillati</taxon>
        <taxon>Cyanobacteriota</taxon>
        <taxon>Cyanophyceae</taxon>
        <taxon>Synechococcales</taxon>
        <taxon>Prochlorococcaceae</taxon>
        <taxon>Cyanobium</taxon>
    </lineage>
</organism>
<sequence>MAAAVPIAIRTAFVLGSTSEVAKAICRELAGRGCQRFHLVARNGEANQQLATELQHRFGASVSTETTDLLADAALEPARRPEVGEFDLYLITAGSLGDAELARSDAAEALRITAANYAGLLPWLTAIATPERIARPGRLWVFSSVAADRGRPSNYHYGAAKAALTAFCEGLLLRCHGKPFAVRIIKAGFMATPMTVGKAPLELCASPESVARDLLRRPNRRAIEYLPWWWSPLMLLIRLFPAPLASKL</sequence>
<keyword evidence="5" id="KW-1185">Reference proteome</keyword>
<comment type="similarity">
    <text evidence="1">Belongs to the short-chain dehydrogenases/reductases (SDR) family.</text>
</comment>
<dbReference type="AlphaFoldDB" id="A0A2P7MQH5"/>
<gene>
    <name evidence="4" type="ORF">C7K55_13025</name>
</gene>
<dbReference type="Gene3D" id="3.40.50.720">
    <property type="entry name" value="NAD(P)-binding Rossmann-like Domain"/>
    <property type="match status" value="1"/>
</dbReference>
<feature type="domain" description="Ketoreductase" evidence="3">
    <location>
        <begin position="10"/>
        <end position="193"/>
    </location>
</feature>
<dbReference type="SMART" id="SM00822">
    <property type="entry name" value="PKS_KR"/>
    <property type="match status" value="1"/>
</dbReference>
<dbReference type="InterPro" id="IPR057326">
    <property type="entry name" value="KR_dom"/>
</dbReference>
<dbReference type="InterPro" id="IPR036291">
    <property type="entry name" value="NAD(P)-bd_dom_sf"/>
</dbReference>
<dbReference type="SUPFAM" id="SSF51735">
    <property type="entry name" value="NAD(P)-binding Rossmann-fold domains"/>
    <property type="match status" value="1"/>
</dbReference>